<evidence type="ECO:0000313" key="2">
    <source>
        <dbReference type="Proteomes" id="UP001145114"/>
    </source>
</evidence>
<organism evidence="1 2">
    <name type="scientific">Spiromyces aspiralis</name>
    <dbReference type="NCBI Taxonomy" id="68401"/>
    <lineage>
        <taxon>Eukaryota</taxon>
        <taxon>Fungi</taxon>
        <taxon>Fungi incertae sedis</taxon>
        <taxon>Zoopagomycota</taxon>
        <taxon>Kickxellomycotina</taxon>
        <taxon>Kickxellomycetes</taxon>
        <taxon>Kickxellales</taxon>
        <taxon>Kickxellaceae</taxon>
        <taxon>Spiromyces</taxon>
    </lineage>
</organism>
<proteinExistence type="predicted"/>
<keyword evidence="1" id="KW-0687">Ribonucleoprotein</keyword>
<comment type="caution">
    <text evidence="1">The sequence shown here is derived from an EMBL/GenBank/DDBJ whole genome shotgun (WGS) entry which is preliminary data.</text>
</comment>
<evidence type="ECO:0000313" key="1">
    <source>
        <dbReference type="EMBL" id="KAJ1674329.1"/>
    </source>
</evidence>
<sequence length="279" mass="30800">MLRRSFASQPVAPTTLTTSNDTSGAGLTSSASGLSISGTPAGSPAQKAKIQAWLRDFETNIPRAVVPLDKSVFGAPIRVDILHRVVCYERDAKRQGTHSTRGISDVRGTTRKWAPQKGRGKARVGTHRAPHWKGGAVAHGPKPRSHATEIQRKVWLMGLRSALSAKYAQDQLVIVDDLNLETHKTHELYSILRANQWINPDNEASSGRVLFLPRLDFPKSAENEAATPDYRNLILASGNLSGVSLMPVEDAEVYEILKHEYLIIDRFALDFLQRKLYAC</sequence>
<keyword evidence="2" id="KW-1185">Reference proteome</keyword>
<accession>A0ACC1HJ55</accession>
<protein>
    <submittedName>
        <fullName evidence="1">54S ribosomal protein yml6, mitochondrial</fullName>
    </submittedName>
</protein>
<name>A0ACC1HJ55_9FUNG</name>
<gene>
    <name evidence="1" type="primary">yml6</name>
    <name evidence="1" type="ORF">EV182_003499</name>
</gene>
<keyword evidence="1" id="KW-0689">Ribosomal protein</keyword>
<dbReference type="EMBL" id="JAMZIH010006058">
    <property type="protein sequence ID" value="KAJ1674329.1"/>
    <property type="molecule type" value="Genomic_DNA"/>
</dbReference>
<reference evidence="1" key="1">
    <citation type="submission" date="2022-06" db="EMBL/GenBank/DDBJ databases">
        <title>Phylogenomic reconstructions and comparative analyses of Kickxellomycotina fungi.</title>
        <authorList>
            <person name="Reynolds N.K."/>
            <person name="Stajich J.E."/>
            <person name="Barry K."/>
            <person name="Grigoriev I.V."/>
            <person name="Crous P."/>
            <person name="Smith M.E."/>
        </authorList>
    </citation>
    <scope>NUCLEOTIDE SEQUENCE</scope>
    <source>
        <strain evidence="1">RSA 2271</strain>
    </source>
</reference>
<dbReference type="Proteomes" id="UP001145114">
    <property type="component" value="Unassembled WGS sequence"/>
</dbReference>